<dbReference type="EMBL" id="JAVLET010000004">
    <property type="protein sequence ID" value="KAL0470481.1"/>
    <property type="molecule type" value="Genomic_DNA"/>
</dbReference>
<evidence type="ECO:0000313" key="2">
    <source>
        <dbReference type="Proteomes" id="UP001451303"/>
    </source>
</evidence>
<gene>
    <name evidence="1" type="ORF">QR685DRAFT_523737</name>
</gene>
<evidence type="ECO:0000313" key="1">
    <source>
        <dbReference type="EMBL" id="KAL0470481.1"/>
    </source>
</evidence>
<organism evidence="1 2">
    <name type="scientific">Neurospora intermedia</name>
    <dbReference type="NCBI Taxonomy" id="5142"/>
    <lineage>
        <taxon>Eukaryota</taxon>
        <taxon>Fungi</taxon>
        <taxon>Dikarya</taxon>
        <taxon>Ascomycota</taxon>
        <taxon>Pezizomycotina</taxon>
        <taxon>Sordariomycetes</taxon>
        <taxon>Sordariomycetidae</taxon>
        <taxon>Sordariales</taxon>
        <taxon>Sordariaceae</taxon>
        <taxon>Neurospora</taxon>
    </lineage>
</organism>
<accession>A0ABR3DFE9</accession>
<keyword evidence="2" id="KW-1185">Reference proteome</keyword>
<protein>
    <submittedName>
        <fullName evidence="1">Uncharacterized protein</fullName>
    </submittedName>
</protein>
<name>A0ABR3DFE9_NEUIN</name>
<reference evidence="1 2" key="1">
    <citation type="submission" date="2023-09" db="EMBL/GenBank/DDBJ databases">
        <title>Multi-omics analysis of a traditional fermented food reveals byproduct-associated fungal strains for waste-to-food upcycling.</title>
        <authorList>
            <consortium name="Lawrence Berkeley National Laboratory"/>
            <person name="Rekdal V.M."/>
            <person name="Villalobos-Escobedo J.M."/>
            <person name="Rodriguez-Valeron N."/>
            <person name="Garcia M.O."/>
            <person name="Vasquez D.P."/>
            <person name="Damayanti I."/>
            <person name="Sorensen P.M."/>
            <person name="Baidoo E.E."/>
            <person name="De Carvalho A.C."/>
            <person name="Riley R."/>
            <person name="Lipzen A."/>
            <person name="He G."/>
            <person name="Yan M."/>
            <person name="Haridas S."/>
            <person name="Daum C."/>
            <person name="Yoshinaga Y."/>
            <person name="Ng V."/>
            <person name="Grigoriev I.V."/>
            <person name="Munk R."/>
            <person name="Nuraida L."/>
            <person name="Wijaya C.H."/>
            <person name="Morales P.-C."/>
            <person name="Keasling J.D."/>
        </authorList>
    </citation>
    <scope>NUCLEOTIDE SEQUENCE [LARGE SCALE GENOMIC DNA]</scope>
    <source>
        <strain evidence="1 2">FGSC 2613</strain>
    </source>
</reference>
<sequence>MIAPWLRLGKSQHSCTACQHLKPHDTSDLQSFLALGQAVAKTLFLHSAHPSLVKFRHSMGHMDQTSDESWFRHASFAALLLLLLLQQGTRTPRPWVDNTNHVLG</sequence>
<comment type="caution">
    <text evidence="1">The sequence shown here is derived from an EMBL/GenBank/DDBJ whole genome shotgun (WGS) entry which is preliminary data.</text>
</comment>
<dbReference type="Proteomes" id="UP001451303">
    <property type="component" value="Unassembled WGS sequence"/>
</dbReference>
<proteinExistence type="predicted"/>